<protein>
    <submittedName>
        <fullName evidence="1">Uncharacterized protein</fullName>
    </submittedName>
</protein>
<gene>
    <name evidence="1" type="ORF">J2W39_006469</name>
</gene>
<sequence length="158" mass="17278">MSELPAGWRVIPLGTLLRAIEAGQIRAVVGPIASERVGLDGNGLKLVVHWGGERSTAAIESLKVIALDLAMMRMSMEGATRLSAFLLHDSPARGDLGLSVYHQLLDVVRKLEGAFSSAFQYIVTTTTRPPPELQKSPWLRLKLRGAQPDERLLRCDLP</sequence>
<evidence type="ECO:0000313" key="1">
    <source>
        <dbReference type="EMBL" id="MDP9975181.1"/>
    </source>
</evidence>
<dbReference type="EMBL" id="JAUSRV010000024">
    <property type="protein sequence ID" value="MDP9975181.1"/>
    <property type="molecule type" value="Genomic_DNA"/>
</dbReference>
<dbReference type="RefSeq" id="WP_307597139.1">
    <property type="nucleotide sequence ID" value="NZ_CAXUQK020000002.1"/>
</dbReference>
<accession>A0AAW8EPZ9</accession>
<reference evidence="1" key="1">
    <citation type="submission" date="2023-07" db="EMBL/GenBank/DDBJ databases">
        <title>Sorghum-associated microbial communities from plants grown in Nebraska, USA.</title>
        <authorList>
            <person name="Schachtman D."/>
        </authorList>
    </citation>
    <scope>NUCLEOTIDE SEQUENCE</scope>
    <source>
        <strain evidence="1">DS3315</strain>
    </source>
</reference>
<evidence type="ECO:0000313" key="2">
    <source>
        <dbReference type="Proteomes" id="UP001224845"/>
    </source>
</evidence>
<proteinExistence type="predicted"/>
<dbReference type="AlphaFoldDB" id="A0AAW8EPZ9"/>
<dbReference type="Proteomes" id="UP001224845">
    <property type="component" value="Unassembled WGS sequence"/>
</dbReference>
<comment type="caution">
    <text evidence="1">The sequence shown here is derived from an EMBL/GenBank/DDBJ whole genome shotgun (WGS) entry which is preliminary data.</text>
</comment>
<name>A0AAW8EPZ9_VARPD</name>
<organism evidence="1 2">
    <name type="scientific">Variovorax paradoxus</name>
    <dbReference type="NCBI Taxonomy" id="34073"/>
    <lineage>
        <taxon>Bacteria</taxon>
        <taxon>Pseudomonadati</taxon>
        <taxon>Pseudomonadota</taxon>
        <taxon>Betaproteobacteria</taxon>
        <taxon>Burkholderiales</taxon>
        <taxon>Comamonadaceae</taxon>
        <taxon>Variovorax</taxon>
    </lineage>
</organism>